<protein>
    <submittedName>
        <fullName evidence="1">Uncharacterized protein</fullName>
    </submittedName>
</protein>
<dbReference type="KEGG" id="tet:TTHERM_00283430"/>
<name>I7M8F0_TETTS</name>
<dbReference type="Proteomes" id="UP000009168">
    <property type="component" value="Unassembled WGS sequence"/>
</dbReference>
<evidence type="ECO:0000313" key="1">
    <source>
        <dbReference type="EMBL" id="EAR97954.2"/>
    </source>
</evidence>
<dbReference type="Gene3D" id="3.80.10.10">
    <property type="entry name" value="Ribonuclease Inhibitor"/>
    <property type="match status" value="1"/>
</dbReference>
<dbReference type="RefSeq" id="XP_001018199.2">
    <property type="nucleotide sequence ID" value="XM_001018199.2"/>
</dbReference>
<organism evidence="1 2">
    <name type="scientific">Tetrahymena thermophila (strain SB210)</name>
    <dbReference type="NCBI Taxonomy" id="312017"/>
    <lineage>
        <taxon>Eukaryota</taxon>
        <taxon>Sar</taxon>
        <taxon>Alveolata</taxon>
        <taxon>Ciliophora</taxon>
        <taxon>Intramacronucleata</taxon>
        <taxon>Oligohymenophorea</taxon>
        <taxon>Hymenostomatida</taxon>
        <taxon>Tetrahymenina</taxon>
        <taxon>Tetrahymenidae</taxon>
        <taxon>Tetrahymena</taxon>
    </lineage>
</organism>
<keyword evidence="2" id="KW-1185">Reference proteome</keyword>
<reference evidence="2" key="1">
    <citation type="journal article" date="2006" name="PLoS Biol.">
        <title>Macronuclear genome sequence of the ciliate Tetrahymena thermophila, a model eukaryote.</title>
        <authorList>
            <person name="Eisen J.A."/>
            <person name="Coyne R.S."/>
            <person name="Wu M."/>
            <person name="Wu D."/>
            <person name="Thiagarajan M."/>
            <person name="Wortman J.R."/>
            <person name="Badger J.H."/>
            <person name="Ren Q."/>
            <person name="Amedeo P."/>
            <person name="Jones K.M."/>
            <person name="Tallon L.J."/>
            <person name="Delcher A.L."/>
            <person name="Salzberg S.L."/>
            <person name="Silva J.C."/>
            <person name="Haas B.J."/>
            <person name="Majoros W.H."/>
            <person name="Farzad M."/>
            <person name="Carlton J.M."/>
            <person name="Smith R.K. Jr."/>
            <person name="Garg J."/>
            <person name="Pearlman R.E."/>
            <person name="Karrer K.M."/>
            <person name="Sun L."/>
            <person name="Manning G."/>
            <person name="Elde N.C."/>
            <person name="Turkewitz A.P."/>
            <person name="Asai D.J."/>
            <person name="Wilkes D.E."/>
            <person name="Wang Y."/>
            <person name="Cai H."/>
            <person name="Collins K."/>
            <person name="Stewart B.A."/>
            <person name="Lee S.R."/>
            <person name="Wilamowska K."/>
            <person name="Weinberg Z."/>
            <person name="Ruzzo W.L."/>
            <person name="Wloga D."/>
            <person name="Gaertig J."/>
            <person name="Frankel J."/>
            <person name="Tsao C.-C."/>
            <person name="Gorovsky M.A."/>
            <person name="Keeling P.J."/>
            <person name="Waller R.F."/>
            <person name="Patron N.J."/>
            <person name="Cherry J.M."/>
            <person name="Stover N.A."/>
            <person name="Krieger C.J."/>
            <person name="del Toro C."/>
            <person name="Ryder H.F."/>
            <person name="Williamson S.C."/>
            <person name="Barbeau R.A."/>
            <person name="Hamilton E.P."/>
            <person name="Orias E."/>
        </authorList>
    </citation>
    <scope>NUCLEOTIDE SEQUENCE [LARGE SCALE GENOMIC DNA]</scope>
    <source>
        <strain evidence="2">SB210</strain>
    </source>
</reference>
<dbReference type="InterPro" id="IPR032675">
    <property type="entry name" value="LRR_dom_sf"/>
</dbReference>
<proteinExistence type="predicted"/>
<accession>I7M8F0</accession>
<dbReference type="AlphaFoldDB" id="I7M8F0"/>
<dbReference type="EMBL" id="GG662656">
    <property type="protein sequence ID" value="EAR97954.2"/>
    <property type="molecule type" value="Genomic_DNA"/>
</dbReference>
<evidence type="ECO:0000313" key="2">
    <source>
        <dbReference type="Proteomes" id="UP000009168"/>
    </source>
</evidence>
<sequence length="598" mass="69254">MVNIKQRFYVSCCPIGCKAKHTEDQIALLINENLEDEDENLQQQQQSDTDTQTNDENSFVEYNISLISSICKNKLKLLQKRINGHQESIFLVINDIDSKNIQETYEFVKGDKIKAIKIKFIQLFHRFKQADLHKFFNMVQGLTNLEILQISNQDDIFQSNPTRMKIPLFQPTRNGSLSKLKHFSLNSTLMQLNYQTLQNFEKALTSQQEVQGCLESFNLFTVECELDKKCFRFINNILYFNRNTLKNIDIKVAECDFDQDNPINEIGKSIQEMKELQSITLQLNLIQSEFELVNTNLLKFFEGISKCKSQHLNQISIILLNVYILSCSKVGQSISRIPSISYFGPISVTQAVEMGIALGKSQQLTNLKIYSKSDEMALMLSYLLHFSKTLQKVHIDYQGKKLLSFKEIYTGLKSNQSLDDITITTSDSIATNIKGLSYIGKGISLNQTLKKIGIMYYSKGDFDYFYKFFDYISSSQSIEQISFDFQSDNKLDKFDPKALSSSLSQVKNLQEFHFGFNPFQQKKKKDKLDYIKLLKGLLDHKYTFNIQLSDSYQDIQEITDSLYIECENLILTQIAFNKIISPFLHYNPIRHIEDLYFS</sequence>
<dbReference type="GeneID" id="7844763"/>
<gene>
    <name evidence="1" type="ORF">TTHERM_00283430</name>
</gene>
<dbReference type="SUPFAM" id="SSF52047">
    <property type="entry name" value="RNI-like"/>
    <property type="match status" value="1"/>
</dbReference>
<dbReference type="InParanoid" id="I7M8F0"/>